<feature type="non-terminal residue" evidence="2">
    <location>
        <position position="1"/>
    </location>
</feature>
<gene>
    <name evidence="2" type="ORF">XENOCAPTIV_019206</name>
</gene>
<proteinExistence type="predicted"/>
<evidence type="ECO:0000313" key="2">
    <source>
        <dbReference type="EMBL" id="MEQ2204831.1"/>
    </source>
</evidence>
<dbReference type="Proteomes" id="UP001434883">
    <property type="component" value="Unassembled WGS sequence"/>
</dbReference>
<sequence>SGNEEKLMALLTPLNVNCHASDGRKIQDKYTGLCIKALYHHRETPTSAGSPESGFSSAALQQHV</sequence>
<accession>A0ABV0RAX4</accession>
<name>A0ABV0RAX4_9TELE</name>
<protein>
    <submittedName>
        <fullName evidence="2">Uncharacterized protein</fullName>
    </submittedName>
</protein>
<evidence type="ECO:0000256" key="1">
    <source>
        <dbReference type="SAM" id="MobiDB-lite"/>
    </source>
</evidence>
<feature type="region of interest" description="Disordered" evidence="1">
    <location>
        <begin position="44"/>
        <end position="64"/>
    </location>
</feature>
<organism evidence="2 3">
    <name type="scientific">Xenoophorus captivus</name>
    <dbReference type="NCBI Taxonomy" id="1517983"/>
    <lineage>
        <taxon>Eukaryota</taxon>
        <taxon>Metazoa</taxon>
        <taxon>Chordata</taxon>
        <taxon>Craniata</taxon>
        <taxon>Vertebrata</taxon>
        <taxon>Euteleostomi</taxon>
        <taxon>Actinopterygii</taxon>
        <taxon>Neopterygii</taxon>
        <taxon>Teleostei</taxon>
        <taxon>Neoteleostei</taxon>
        <taxon>Acanthomorphata</taxon>
        <taxon>Ovalentaria</taxon>
        <taxon>Atherinomorphae</taxon>
        <taxon>Cyprinodontiformes</taxon>
        <taxon>Goodeidae</taxon>
        <taxon>Xenoophorus</taxon>
    </lineage>
</organism>
<dbReference type="EMBL" id="JAHRIN010037674">
    <property type="protein sequence ID" value="MEQ2204831.1"/>
    <property type="molecule type" value="Genomic_DNA"/>
</dbReference>
<evidence type="ECO:0000313" key="3">
    <source>
        <dbReference type="Proteomes" id="UP001434883"/>
    </source>
</evidence>
<comment type="caution">
    <text evidence="2">The sequence shown here is derived from an EMBL/GenBank/DDBJ whole genome shotgun (WGS) entry which is preliminary data.</text>
</comment>
<reference evidence="2 3" key="1">
    <citation type="submission" date="2021-06" db="EMBL/GenBank/DDBJ databases">
        <authorList>
            <person name="Palmer J.M."/>
        </authorList>
    </citation>
    <scope>NUCLEOTIDE SEQUENCE [LARGE SCALE GENOMIC DNA]</scope>
    <source>
        <strain evidence="2 3">XC_2019</strain>
        <tissue evidence="2">Muscle</tissue>
    </source>
</reference>
<keyword evidence="3" id="KW-1185">Reference proteome</keyword>
<feature type="compositionally biased region" description="Polar residues" evidence="1">
    <location>
        <begin position="45"/>
        <end position="64"/>
    </location>
</feature>